<proteinExistence type="predicted"/>
<comment type="caution">
    <text evidence="2">The sequence shown here is derived from an EMBL/GenBank/DDBJ whole genome shotgun (WGS) entry which is preliminary data.</text>
</comment>
<accession>A0ABX0UAZ5</accession>
<name>A0ABX0UAZ5_9FLAO</name>
<evidence type="ECO:0008006" key="4">
    <source>
        <dbReference type="Google" id="ProtNLM"/>
    </source>
</evidence>
<feature type="transmembrane region" description="Helical" evidence="1">
    <location>
        <begin position="201"/>
        <end position="219"/>
    </location>
</feature>
<keyword evidence="1" id="KW-1133">Transmembrane helix</keyword>
<feature type="transmembrane region" description="Helical" evidence="1">
    <location>
        <begin position="38"/>
        <end position="58"/>
    </location>
</feature>
<dbReference type="RefSeq" id="WP_167189209.1">
    <property type="nucleotide sequence ID" value="NZ_JAASQL010000004.1"/>
</dbReference>
<feature type="transmembrane region" description="Helical" evidence="1">
    <location>
        <begin position="225"/>
        <end position="242"/>
    </location>
</feature>
<dbReference type="EMBL" id="JAASQL010000004">
    <property type="protein sequence ID" value="NIJ45997.1"/>
    <property type="molecule type" value="Genomic_DNA"/>
</dbReference>
<feature type="transmembrane region" description="Helical" evidence="1">
    <location>
        <begin position="135"/>
        <end position="154"/>
    </location>
</feature>
<feature type="transmembrane region" description="Helical" evidence="1">
    <location>
        <begin position="12"/>
        <end position="32"/>
    </location>
</feature>
<dbReference type="Proteomes" id="UP000745859">
    <property type="component" value="Unassembled WGS sequence"/>
</dbReference>
<sequence length="270" mass="31875">MKIFKILFQFYVFSNLHVSIAVCCLVQITGTLFKVDVFYESLLLAFSTFVAYHLIRYLNRFKYGKVHLLDRFSNQYKRAIVVMNVVAFLGSIILFFQFKFLELLRLIPFGVVTLFYAFSFLNIHGERYSLRYIPGLKIFIIAFVWAGVVVFFMLDFSKQTFLYFLELMFFVVALTLPFDIRDYNFDIDKIKTLPIVLGVKNTKFLGSILLFVSTALHFYNFGYHGFWEFTCVNIVLLIMLLFSRTKQSTYYASFWIEGVPILYYLIVIYT</sequence>
<gene>
    <name evidence="2" type="ORF">FHR24_002475</name>
</gene>
<evidence type="ECO:0000256" key="1">
    <source>
        <dbReference type="SAM" id="Phobius"/>
    </source>
</evidence>
<feature type="transmembrane region" description="Helical" evidence="1">
    <location>
        <begin position="249"/>
        <end position="269"/>
    </location>
</feature>
<protein>
    <recommendedName>
        <fullName evidence="4">Prenyltransferase</fullName>
    </recommendedName>
</protein>
<reference evidence="2 3" key="1">
    <citation type="submission" date="2020-03" db="EMBL/GenBank/DDBJ databases">
        <title>Genomic Encyclopedia of Type Strains, Phase IV (KMG-IV): sequencing the most valuable type-strain genomes for metagenomic binning, comparative biology and taxonomic classification.</title>
        <authorList>
            <person name="Goeker M."/>
        </authorList>
    </citation>
    <scope>NUCLEOTIDE SEQUENCE [LARGE SCALE GENOMIC DNA]</scope>
    <source>
        <strain evidence="2 3">DSM 101599</strain>
    </source>
</reference>
<keyword evidence="1" id="KW-0472">Membrane</keyword>
<keyword evidence="1" id="KW-0812">Transmembrane</keyword>
<feature type="transmembrane region" description="Helical" evidence="1">
    <location>
        <begin position="160"/>
        <end position="180"/>
    </location>
</feature>
<evidence type="ECO:0000313" key="2">
    <source>
        <dbReference type="EMBL" id="NIJ45997.1"/>
    </source>
</evidence>
<feature type="transmembrane region" description="Helical" evidence="1">
    <location>
        <begin position="79"/>
        <end position="98"/>
    </location>
</feature>
<feature type="transmembrane region" description="Helical" evidence="1">
    <location>
        <begin position="104"/>
        <end position="123"/>
    </location>
</feature>
<organism evidence="2 3">
    <name type="scientific">Wenyingzhuangia heitensis</name>
    <dbReference type="NCBI Taxonomy" id="1487859"/>
    <lineage>
        <taxon>Bacteria</taxon>
        <taxon>Pseudomonadati</taxon>
        <taxon>Bacteroidota</taxon>
        <taxon>Flavobacteriia</taxon>
        <taxon>Flavobacteriales</taxon>
        <taxon>Flavobacteriaceae</taxon>
        <taxon>Wenyingzhuangia</taxon>
    </lineage>
</organism>
<evidence type="ECO:0000313" key="3">
    <source>
        <dbReference type="Proteomes" id="UP000745859"/>
    </source>
</evidence>
<keyword evidence="3" id="KW-1185">Reference proteome</keyword>